<reference evidence="2 3" key="1">
    <citation type="journal article" date="2016" name="Nat. Commun.">
        <title>Thousands of microbial genomes shed light on interconnected biogeochemical processes in an aquifer system.</title>
        <authorList>
            <person name="Anantharaman K."/>
            <person name="Brown C.T."/>
            <person name="Hug L.A."/>
            <person name="Sharon I."/>
            <person name="Castelle C.J."/>
            <person name="Probst A.J."/>
            <person name="Thomas B.C."/>
            <person name="Singh A."/>
            <person name="Wilkins M.J."/>
            <person name="Karaoz U."/>
            <person name="Brodie E.L."/>
            <person name="Williams K.H."/>
            <person name="Hubbard S.S."/>
            <person name="Banfield J.F."/>
        </authorList>
    </citation>
    <scope>NUCLEOTIDE SEQUENCE [LARGE SCALE GENOMIC DNA]</scope>
</reference>
<dbReference type="EMBL" id="MFVE01000008">
    <property type="protein sequence ID" value="OGI95034.1"/>
    <property type="molecule type" value="Genomic_DNA"/>
</dbReference>
<gene>
    <name evidence="2" type="ORF">A2917_01480</name>
</gene>
<keyword evidence="1" id="KW-1133">Transmembrane helix</keyword>
<dbReference type="STRING" id="1801780.A2917_01480"/>
<evidence type="ECO:0000313" key="2">
    <source>
        <dbReference type="EMBL" id="OGI95034.1"/>
    </source>
</evidence>
<keyword evidence="1" id="KW-0812">Transmembrane</keyword>
<organism evidence="2 3">
    <name type="scientific">Candidatus Nomurabacteria bacterium RIFCSPLOWO2_01_FULL_42_17</name>
    <dbReference type="NCBI Taxonomy" id="1801780"/>
    <lineage>
        <taxon>Bacteria</taxon>
        <taxon>Candidatus Nomuraibacteriota</taxon>
    </lineage>
</organism>
<accession>A0A1F6XLM3</accession>
<protein>
    <submittedName>
        <fullName evidence="2">Uncharacterized protein</fullName>
    </submittedName>
</protein>
<feature type="transmembrane region" description="Helical" evidence="1">
    <location>
        <begin position="6"/>
        <end position="22"/>
    </location>
</feature>
<sequence>MLPEKIIYIGVFVSLVGIFWYLKSIIYGNTRPNLVSWFLWMLAPFIAVFLQLKAGAGLSVLPVFMAGFGPLLVIVLFLFKKNAYWKLNTLDIICGLLALLSLILYVVTHNLGISIVFAILSDGLAAIPTLIKSWKFPETENSVTYITGIFGNILGLFIIKNWIFTIYSFGIYNILINIAIVFCIYRKKIFKV</sequence>
<feature type="transmembrane region" description="Helical" evidence="1">
    <location>
        <begin position="113"/>
        <end position="131"/>
    </location>
</feature>
<feature type="transmembrane region" description="Helical" evidence="1">
    <location>
        <begin position="165"/>
        <end position="185"/>
    </location>
</feature>
<proteinExistence type="predicted"/>
<feature type="transmembrane region" description="Helical" evidence="1">
    <location>
        <begin position="34"/>
        <end position="52"/>
    </location>
</feature>
<dbReference type="Proteomes" id="UP000178104">
    <property type="component" value="Unassembled WGS sequence"/>
</dbReference>
<evidence type="ECO:0000313" key="3">
    <source>
        <dbReference type="Proteomes" id="UP000178104"/>
    </source>
</evidence>
<feature type="transmembrane region" description="Helical" evidence="1">
    <location>
        <begin position="90"/>
        <end position="107"/>
    </location>
</feature>
<keyword evidence="1" id="KW-0472">Membrane</keyword>
<feature type="transmembrane region" description="Helical" evidence="1">
    <location>
        <begin position="143"/>
        <end position="159"/>
    </location>
</feature>
<evidence type="ECO:0000256" key="1">
    <source>
        <dbReference type="SAM" id="Phobius"/>
    </source>
</evidence>
<comment type="caution">
    <text evidence="2">The sequence shown here is derived from an EMBL/GenBank/DDBJ whole genome shotgun (WGS) entry which is preliminary data.</text>
</comment>
<dbReference type="AlphaFoldDB" id="A0A1F6XLM3"/>
<feature type="transmembrane region" description="Helical" evidence="1">
    <location>
        <begin position="58"/>
        <end position="78"/>
    </location>
</feature>
<name>A0A1F6XLM3_9BACT</name>